<reference evidence="3" key="1">
    <citation type="journal article" date="2014" name="Nat. Genet.">
        <title>Genome of the human hookworm Necator americanus.</title>
        <authorList>
            <person name="Tang Y.T."/>
            <person name="Gao X."/>
            <person name="Rosa B.A."/>
            <person name="Abubucker S."/>
            <person name="Hallsworth-Pepin K."/>
            <person name="Martin J."/>
            <person name="Tyagi R."/>
            <person name="Heizer E."/>
            <person name="Zhang X."/>
            <person name="Bhonagiri-Palsikar V."/>
            <person name="Minx P."/>
            <person name="Warren W.C."/>
            <person name="Wang Q."/>
            <person name="Zhan B."/>
            <person name="Hotez P.J."/>
            <person name="Sternberg P.W."/>
            <person name="Dougall A."/>
            <person name="Gaze S.T."/>
            <person name="Mulvenna J."/>
            <person name="Sotillo J."/>
            <person name="Ranganathan S."/>
            <person name="Rabelo E.M."/>
            <person name="Wilson R.K."/>
            <person name="Felgner P.L."/>
            <person name="Bethony J."/>
            <person name="Hawdon J.M."/>
            <person name="Gasser R.B."/>
            <person name="Loukas A."/>
            <person name="Mitreva M."/>
        </authorList>
    </citation>
    <scope>NUCLEOTIDE SEQUENCE [LARGE SCALE GENOMIC DNA]</scope>
</reference>
<keyword evidence="3" id="KW-1185">Reference proteome</keyword>
<evidence type="ECO:0000313" key="2">
    <source>
        <dbReference type="EMBL" id="ETN76545.1"/>
    </source>
</evidence>
<sequence>MSIDLKQNLDVIDYFGALVVWVIFFSILFIVSVTCINWCCIQKHDDITVLEEFSIRLPYGSCVSASAANSTILILEMKISLRKGSRADRKRVTTFTESIANVFDWFFEWGYNHKLHMRMGPHRPSVVARNVRHPLKEDNAL</sequence>
<dbReference type="KEGG" id="nai:NECAME_11624"/>
<dbReference type="AlphaFoldDB" id="W2T3F5"/>
<keyword evidence="1" id="KW-0472">Membrane</keyword>
<name>W2T3F5_NECAM</name>
<dbReference type="OrthoDB" id="5786091at2759"/>
<organism evidence="2 3">
    <name type="scientific">Necator americanus</name>
    <name type="common">Human hookworm</name>
    <dbReference type="NCBI Taxonomy" id="51031"/>
    <lineage>
        <taxon>Eukaryota</taxon>
        <taxon>Metazoa</taxon>
        <taxon>Ecdysozoa</taxon>
        <taxon>Nematoda</taxon>
        <taxon>Chromadorea</taxon>
        <taxon>Rhabditida</taxon>
        <taxon>Rhabditina</taxon>
        <taxon>Rhabditomorpha</taxon>
        <taxon>Strongyloidea</taxon>
        <taxon>Ancylostomatidae</taxon>
        <taxon>Bunostominae</taxon>
        <taxon>Necator</taxon>
    </lineage>
</organism>
<protein>
    <submittedName>
        <fullName evidence="2">Uncharacterized protein</fullName>
    </submittedName>
</protein>
<keyword evidence="1" id="KW-0812">Transmembrane</keyword>
<keyword evidence="1" id="KW-1133">Transmembrane helix</keyword>
<dbReference type="EMBL" id="KI660222">
    <property type="protein sequence ID" value="ETN76545.1"/>
    <property type="molecule type" value="Genomic_DNA"/>
</dbReference>
<proteinExistence type="predicted"/>
<evidence type="ECO:0000256" key="1">
    <source>
        <dbReference type="SAM" id="Phobius"/>
    </source>
</evidence>
<feature type="transmembrane region" description="Helical" evidence="1">
    <location>
        <begin position="12"/>
        <end position="33"/>
    </location>
</feature>
<accession>W2T3F5</accession>
<evidence type="ECO:0000313" key="3">
    <source>
        <dbReference type="Proteomes" id="UP000053676"/>
    </source>
</evidence>
<dbReference type="Proteomes" id="UP000053676">
    <property type="component" value="Unassembled WGS sequence"/>
</dbReference>
<dbReference type="Pfam" id="PF21525">
    <property type="entry name" value="Nlp36"/>
    <property type="match status" value="1"/>
</dbReference>
<gene>
    <name evidence="2" type="ORF">NECAME_11624</name>
</gene>